<evidence type="ECO:0000313" key="24">
    <source>
        <dbReference type="EMBL" id="AUM11533.1"/>
    </source>
</evidence>
<evidence type="ECO:0000256" key="20">
    <source>
        <dbReference type="RuleBase" id="RU004190"/>
    </source>
</evidence>
<dbReference type="InterPro" id="IPR014710">
    <property type="entry name" value="RmlC-like_jellyroll"/>
</dbReference>
<comment type="cofactor">
    <cofactor evidence="2">
        <name>Co(2+)</name>
        <dbReference type="ChEBI" id="CHEBI:48828"/>
    </cofactor>
</comment>
<dbReference type="Gene3D" id="3.90.550.10">
    <property type="entry name" value="Spore Coat Polysaccharide Biosynthesis Protein SpsA, Chain A"/>
    <property type="match status" value="1"/>
</dbReference>
<evidence type="ECO:0000256" key="3">
    <source>
        <dbReference type="ARBA" id="ARBA00004666"/>
    </source>
</evidence>
<evidence type="ECO:0000256" key="17">
    <source>
        <dbReference type="ARBA" id="ARBA00047343"/>
    </source>
</evidence>
<dbReference type="KEGG" id="kak:Kalk_03475"/>
<organism evidence="24 25">
    <name type="scientific">Ketobacter alkanivorans</name>
    <dbReference type="NCBI Taxonomy" id="1917421"/>
    <lineage>
        <taxon>Bacteria</taxon>
        <taxon>Pseudomonadati</taxon>
        <taxon>Pseudomonadota</taxon>
        <taxon>Gammaproteobacteria</taxon>
        <taxon>Pseudomonadales</taxon>
        <taxon>Ketobacteraceae</taxon>
        <taxon>Ketobacter</taxon>
    </lineage>
</organism>
<evidence type="ECO:0000256" key="2">
    <source>
        <dbReference type="ARBA" id="ARBA00001941"/>
    </source>
</evidence>
<dbReference type="GO" id="GO:0009298">
    <property type="term" value="P:GDP-mannose biosynthetic process"/>
    <property type="evidence" value="ECO:0007669"/>
    <property type="project" value="UniProtKB-UniPathway"/>
</dbReference>
<dbReference type="CDD" id="cd02213">
    <property type="entry name" value="cupin_PMI_typeII_C"/>
    <property type="match status" value="1"/>
</dbReference>
<dbReference type="GO" id="GO:0004475">
    <property type="term" value="F:mannose-1-phosphate guanylyltransferase (GTP) activity"/>
    <property type="evidence" value="ECO:0007669"/>
    <property type="project" value="UniProtKB-EC"/>
</dbReference>
<proteinExistence type="inferred from homology"/>
<dbReference type="Pfam" id="PF22640">
    <property type="entry name" value="ManC_GMP_beta-helix"/>
    <property type="match status" value="1"/>
</dbReference>
<evidence type="ECO:0000256" key="5">
    <source>
        <dbReference type="ARBA" id="ARBA00006115"/>
    </source>
</evidence>
<dbReference type="EC" id="2.7.7.13" evidence="8"/>
<keyword evidence="11" id="KW-0547">Nucleotide-binding</keyword>
<comment type="catalytic activity">
    <reaction evidence="17">
        <text>alpha-D-mannose 1-phosphate + GTP + H(+) = GDP-alpha-D-mannose + diphosphate</text>
        <dbReference type="Rhea" id="RHEA:15229"/>
        <dbReference type="ChEBI" id="CHEBI:15378"/>
        <dbReference type="ChEBI" id="CHEBI:33019"/>
        <dbReference type="ChEBI" id="CHEBI:37565"/>
        <dbReference type="ChEBI" id="CHEBI:57527"/>
        <dbReference type="ChEBI" id="CHEBI:58409"/>
        <dbReference type="EC" id="2.7.7.13"/>
    </reaction>
</comment>
<evidence type="ECO:0000256" key="14">
    <source>
        <dbReference type="ARBA" id="ARBA00023235"/>
    </source>
</evidence>
<dbReference type="FunFam" id="2.60.120.10:FF:000032">
    <property type="entry name" value="Mannose-1-phosphate guanylyltransferase/mannose-6-phosphate isomerase"/>
    <property type="match status" value="1"/>
</dbReference>
<comment type="function">
    <text evidence="18">Produces a precursor for alginate polymerization. The alginate layer provides a protective barrier against host immune defenses and antibiotics.</text>
</comment>
<evidence type="ECO:0000256" key="7">
    <source>
        <dbReference type="ARBA" id="ARBA00011956"/>
    </source>
</evidence>
<dbReference type="InterPro" id="IPR054566">
    <property type="entry name" value="ManC/GMP-like_b-helix"/>
</dbReference>
<dbReference type="Pfam" id="PF00483">
    <property type="entry name" value="NTP_transferase"/>
    <property type="match status" value="1"/>
</dbReference>
<dbReference type="Gene3D" id="2.60.120.10">
    <property type="entry name" value="Jelly Rolls"/>
    <property type="match status" value="1"/>
</dbReference>
<dbReference type="EC" id="5.3.1.8" evidence="7"/>
<dbReference type="SUPFAM" id="SSF53448">
    <property type="entry name" value="Nucleotide-diphospho-sugar transferases"/>
    <property type="match status" value="1"/>
</dbReference>
<keyword evidence="14 24" id="KW-0413">Isomerase</keyword>
<dbReference type="GO" id="GO:0005525">
    <property type="term" value="F:GTP binding"/>
    <property type="evidence" value="ECO:0007669"/>
    <property type="project" value="UniProtKB-KW"/>
</dbReference>
<protein>
    <recommendedName>
        <fullName evidence="19">Alginate biosynthesis protein AlgA</fullName>
        <ecNumber evidence="8">2.7.7.13</ecNumber>
        <ecNumber evidence="7">5.3.1.8</ecNumber>
    </recommendedName>
</protein>
<evidence type="ECO:0000256" key="10">
    <source>
        <dbReference type="ARBA" id="ARBA00022695"/>
    </source>
</evidence>
<feature type="domain" description="Nucleotidyl transferase" evidence="21">
    <location>
        <begin position="3"/>
        <end position="285"/>
    </location>
</feature>
<dbReference type="Pfam" id="PF01050">
    <property type="entry name" value="MannoseP_isomer"/>
    <property type="match status" value="1"/>
</dbReference>
<evidence type="ECO:0000256" key="11">
    <source>
        <dbReference type="ARBA" id="ARBA00022741"/>
    </source>
</evidence>
<evidence type="ECO:0000259" key="21">
    <source>
        <dbReference type="Pfam" id="PF00483"/>
    </source>
</evidence>
<dbReference type="InterPro" id="IPR029044">
    <property type="entry name" value="Nucleotide-diphossugar_trans"/>
</dbReference>
<evidence type="ECO:0000256" key="13">
    <source>
        <dbReference type="ARBA" id="ARBA00023134"/>
    </source>
</evidence>
<evidence type="ECO:0000256" key="9">
    <source>
        <dbReference type="ARBA" id="ARBA00022679"/>
    </source>
</evidence>
<dbReference type="Proteomes" id="UP000235116">
    <property type="component" value="Chromosome"/>
</dbReference>
<sequence length="471" mass="51934">MIPVILSGGSGSRLWPLSRSAYPKQFLPLCSGYSLVQDTVLRLKGSVADEPPVFVTANDQRFLLADQVQALNLSGAEIVLEPARRNTAPAIALASFAALERNAESVLLVLPSDHHIENNEAFLQVLEQANQSAMAGNLVTFGVVPTKPETGYGYIKASGSGEGASQPIEAFVEKPNLELAQQYLEAGDYYWNSGMFAFRADVYLSELKRLNPAIYDAAKASWDARNEDLDFIRVGVEAFESCPEDSIDYAVMEKTDKAVVIPLDSGWSDVGSWQSLWEVQDKDEQGNVLVGDVITQDTHNTMVHASGKLVTCLGVKDLVVVETADAVLVADINQVQKVKDIVKLIEASGRSEHEFHREVHRPWGRFDSVDAGDRYQVKRITVKPGAKLSTQLHHHRAEHWVVVQGTARVRRGEDSILLAENQSVYIPLGEVHYLENPGKIPLEIIEIQTGSYLGEDDIIRLDDQYGRGTKD</sequence>
<evidence type="ECO:0000256" key="1">
    <source>
        <dbReference type="ARBA" id="ARBA00000757"/>
    </source>
</evidence>
<dbReference type="OrthoDB" id="9806359at2"/>
<keyword evidence="25" id="KW-1185">Reference proteome</keyword>
<evidence type="ECO:0000259" key="23">
    <source>
        <dbReference type="Pfam" id="PF22640"/>
    </source>
</evidence>
<evidence type="ECO:0000259" key="22">
    <source>
        <dbReference type="Pfam" id="PF01050"/>
    </source>
</evidence>
<evidence type="ECO:0000313" key="25">
    <source>
        <dbReference type="Proteomes" id="UP000235116"/>
    </source>
</evidence>
<evidence type="ECO:0000256" key="4">
    <source>
        <dbReference type="ARBA" id="ARBA00004823"/>
    </source>
</evidence>
<dbReference type="InterPro" id="IPR051161">
    <property type="entry name" value="Mannose-6P_isomerase_type2"/>
</dbReference>
<comment type="subunit">
    <text evidence="6">Monomer.</text>
</comment>
<dbReference type="InterPro" id="IPR005835">
    <property type="entry name" value="NTP_transferase_dom"/>
</dbReference>
<evidence type="ECO:0000256" key="12">
    <source>
        <dbReference type="ARBA" id="ARBA00022841"/>
    </source>
</evidence>
<evidence type="ECO:0000256" key="8">
    <source>
        <dbReference type="ARBA" id="ARBA00012387"/>
    </source>
</evidence>
<name>A0A2K9LH07_9GAMM</name>
<dbReference type="SUPFAM" id="SSF51182">
    <property type="entry name" value="RmlC-like cupins"/>
    <property type="match status" value="1"/>
</dbReference>
<evidence type="ECO:0000256" key="18">
    <source>
        <dbReference type="ARBA" id="ARBA00057590"/>
    </source>
</evidence>
<feature type="domain" description="MannoseP isomerase/GMP-like beta-helix" evidence="23">
    <location>
        <begin position="291"/>
        <end position="343"/>
    </location>
</feature>
<reference evidence="25" key="1">
    <citation type="submission" date="2017-08" db="EMBL/GenBank/DDBJ databases">
        <title>Direct submision.</title>
        <authorList>
            <person name="Kim S.-J."/>
            <person name="Rhee S.-K."/>
        </authorList>
    </citation>
    <scope>NUCLEOTIDE SEQUENCE [LARGE SCALE GENOMIC DNA]</scope>
    <source>
        <strain evidence="25">GI5</strain>
    </source>
</reference>
<keyword evidence="16" id="KW-0170">Cobalt</keyword>
<evidence type="ECO:0000256" key="15">
    <source>
        <dbReference type="ARBA" id="ARBA00023268"/>
    </source>
</evidence>
<dbReference type="InterPro" id="IPR049577">
    <property type="entry name" value="GMPP_N"/>
</dbReference>
<dbReference type="GO" id="GO:0004476">
    <property type="term" value="F:mannose-6-phosphate isomerase activity"/>
    <property type="evidence" value="ECO:0007669"/>
    <property type="project" value="UniProtKB-EC"/>
</dbReference>
<dbReference type="EMBL" id="CP022684">
    <property type="protein sequence ID" value="AUM11533.1"/>
    <property type="molecule type" value="Genomic_DNA"/>
</dbReference>
<keyword evidence="10 24" id="KW-0548">Nucleotidyltransferase</keyword>
<gene>
    <name evidence="24" type="ORF">Kalk_03475</name>
</gene>
<accession>A0A2K9LH07</accession>
<keyword evidence="13" id="KW-0342">GTP-binding</keyword>
<keyword evidence="9 24" id="KW-0808">Transferase</keyword>
<dbReference type="PANTHER" id="PTHR46390:SF1">
    <property type="entry name" value="MANNOSE-1-PHOSPHATE GUANYLYLTRANSFERASE"/>
    <property type="match status" value="1"/>
</dbReference>
<evidence type="ECO:0000256" key="6">
    <source>
        <dbReference type="ARBA" id="ARBA00011245"/>
    </source>
</evidence>
<dbReference type="UniPathway" id="UPA00126">
    <property type="reaction ID" value="UER00930"/>
</dbReference>
<dbReference type="InterPro" id="IPR006375">
    <property type="entry name" value="Man1P_GuaTrfase/Man6P_Isoase"/>
</dbReference>
<evidence type="ECO:0000256" key="16">
    <source>
        <dbReference type="ARBA" id="ARBA00023285"/>
    </source>
</evidence>
<dbReference type="InterPro" id="IPR011051">
    <property type="entry name" value="RmlC_Cupin_sf"/>
</dbReference>
<dbReference type="RefSeq" id="WP_101892873.1">
    <property type="nucleotide sequence ID" value="NZ_CP022684.1"/>
</dbReference>
<dbReference type="PANTHER" id="PTHR46390">
    <property type="entry name" value="MANNOSE-1-PHOSPHATE GUANYLYLTRANSFERASE"/>
    <property type="match status" value="1"/>
</dbReference>
<dbReference type="InterPro" id="IPR001538">
    <property type="entry name" value="Man6P_isomerase-2_C"/>
</dbReference>
<evidence type="ECO:0000256" key="19">
    <source>
        <dbReference type="ARBA" id="ARBA00067387"/>
    </source>
</evidence>
<comment type="similarity">
    <text evidence="5 20">Belongs to the mannose-6-phosphate isomerase type 2 family.</text>
</comment>
<dbReference type="GO" id="GO:0042121">
    <property type="term" value="P:alginic acid biosynthetic process"/>
    <property type="evidence" value="ECO:0007669"/>
    <property type="project" value="UniProtKB-KW"/>
</dbReference>
<comment type="pathway">
    <text evidence="3">Nucleotide-sugar biosynthesis; GDP-alpha-D-mannose biosynthesis; alpha-D-mannose 1-phosphate from D-fructose 6-phosphate: step 1/2.</text>
</comment>
<dbReference type="CDD" id="cd02509">
    <property type="entry name" value="GDP-M1P_Guanylyltransferase"/>
    <property type="match status" value="1"/>
</dbReference>
<comment type="catalytic activity">
    <reaction evidence="1">
        <text>D-mannose 6-phosphate = D-fructose 6-phosphate</text>
        <dbReference type="Rhea" id="RHEA:12356"/>
        <dbReference type="ChEBI" id="CHEBI:58735"/>
        <dbReference type="ChEBI" id="CHEBI:61527"/>
        <dbReference type="EC" id="5.3.1.8"/>
    </reaction>
</comment>
<dbReference type="FunFam" id="3.90.550.10:FF:000046">
    <property type="entry name" value="Mannose-1-phosphate guanylyltransferase (GDP)"/>
    <property type="match status" value="1"/>
</dbReference>
<keyword evidence="15" id="KW-0511">Multifunctional enzyme</keyword>
<comment type="pathway">
    <text evidence="4">Nucleotide-sugar biosynthesis; GDP-alpha-D-mannose biosynthesis; GDP-alpha-D-mannose from alpha-D-mannose 1-phosphate (GTP route): step 1/1.</text>
</comment>
<dbReference type="AlphaFoldDB" id="A0A2K9LH07"/>
<feature type="domain" description="Mannose-6-phosphate isomerase type II C-terminal" evidence="22">
    <location>
        <begin position="349"/>
        <end position="463"/>
    </location>
</feature>
<dbReference type="NCBIfam" id="TIGR01479">
    <property type="entry name" value="GMP_PMI"/>
    <property type="match status" value="1"/>
</dbReference>
<keyword evidence="12" id="KW-0016">Alginate biosynthesis</keyword>